<protein>
    <submittedName>
        <fullName evidence="4">Copper amine oxidase N-terminal domain-containing protein</fullName>
    </submittedName>
</protein>
<evidence type="ECO:0000256" key="2">
    <source>
        <dbReference type="SAM" id="SignalP"/>
    </source>
</evidence>
<organism evidence="4 5">
    <name type="scientific">Ureibacillus yapensis</name>
    <dbReference type="NCBI Taxonomy" id="2304605"/>
    <lineage>
        <taxon>Bacteria</taxon>
        <taxon>Bacillati</taxon>
        <taxon>Bacillota</taxon>
        <taxon>Bacilli</taxon>
        <taxon>Bacillales</taxon>
        <taxon>Caryophanaceae</taxon>
        <taxon>Ureibacillus</taxon>
    </lineage>
</organism>
<feature type="region of interest" description="Disordered" evidence="1">
    <location>
        <begin position="30"/>
        <end position="59"/>
    </location>
</feature>
<reference evidence="4 5" key="1">
    <citation type="submission" date="2018-08" db="EMBL/GenBank/DDBJ databases">
        <title>Lysinibacillus sp. YLB-03 draft genome sequence.</title>
        <authorList>
            <person name="Yu L."/>
        </authorList>
    </citation>
    <scope>NUCLEOTIDE SEQUENCE [LARGE SCALE GENOMIC DNA]</scope>
    <source>
        <strain evidence="4 5">YLB-03</strain>
    </source>
</reference>
<dbReference type="Pfam" id="PF07833">
    <property type="entry name" value="Cu_amine_oxidN1"/>
    <property type="match status" value="1"/>
</dbReference>
<dbReference type="AlphaFoldDB" id="A0A396SB26"/>
<dbReference type="OrthoDB" id="9809781at2"/>
<feature type="compositionally biased region" description="Polar residues" evidence="1">
    <location>
        <begin position="34"/>
        <end position="49"/>
    </location>
</feature>
<evidence type="ECO:0000313" key="4">
    <source>
        <dbReference type="EMBL" id="RHW38332.1"/>
    </source>
</evidence>
<dbReference type="InterPro" id="IPR012854">
    <property type="entry name" value="Cu_amine_oxidase-like_N"/>
</dbReference>
<evidence type="ECO:0000256" key="1">
    <source>
        <dbReference type="SAM" id="MobiDB-lite"/>
    </source>
</evidence>
<keyword evidence="5" id="KW-1185">Reference proteome</keyword>
<dbReference type="InterPro" id="IPR036582">
    <property type="entry name" value="Mao_N_sf"/>
</dbReference>
<comment type="caution">
    <text evidence="4">The sequence shown here is derived from an EMBL/GenBank/DDBJ whole genome shotgun (WGS) entry which is preliminary data.</text>
</comment>
<evidence type="ECO:0000313" key="5">
    <source>
        <dbReference type="Proteomes" id="UP000265692"/>
    </source>
</evidence>
<keyword evidence="2" id="KW-0732">Signal</keyword>
<dbReference type="SUPFAM" id="SSF55383">
    <property type="entry name" value="Copper amine oxidase, domain N"/>
    <property type="match status" value="1"/>
</dbReference>
<sequence length="322" mass="36222">MKKEMLLTTGLLMGMALPVNGTVYAEENTGPIPSETTITESNSTKTNVDNTEEATKTEEKPVLTPLPIPKPMETTVINDGKLYKGRTLLPLRAISEGLGLDVKWNQKKKQVTITDGYIYVVMTQDSNKIQIDDRTVTIDVPVKIFKGKTYVPIAAAVPNNNNAHVSWNNHTKVATITLGNKEVIVSTGKNKVENKLPEVNELTHTRISTLLKKATDISIISFINQKQDYFRPYFTQKFMSLVVSQEGLPHDKDGKIATAFMYVSDYTKEEFNVEGKKTIVVTQVIPNWNGTKVNMQKRVRIVKDNGVWKVDYVEYPRTEQNL</sequence>
<evidence type="ECO:0000259" key="3">
    <source>
        <dbReference type="Pfam" id="PF07833"/>
    </source>
</evidence>
<feature type="chain" id="PRO_5017293435" evidence="2">
    <location>
        <begin position="26"/>
        <end position="322"/>
    </location>
</feature>
<name>A0A396SB26_9BACL</name>
<dbReference type="EMBL" id="QWEI01000002">
    <property type="protein sequence ID" value="RHW38332.1"/>
    <property type="molecule type" value="Genomic_DNA"/>
</dbReference>
<feature type="signal peptide" evidence="2">
    <location>
        <begin position="1"/>
        <end position="25"/>
    </location>
</feature>
<dbReference type="Proteomes" id="UP000265692">
    <property type="component" value="Unassembled WGS sequence"/>
</dbReference>
<dbReference type="RefSeq" id="WP_118875366.1">
    <property type="nucleotide sequence ID" value="NZ_QWEI01000002.1"/>
</dbReference>
<proteinExistence type="predicted"/>
<gene>
    <name evidence="4" type="ORF">D1B33_05450</name>
</gene>
<dbReference type="Gene3D" id="3.30.457.10">
    <property type="entry name" value="Copper amine oxidase-like, N-terminal domain"/>
    <property type="match status" value="1"/>
</dbReference>
<feature type="domain" description="Copper amine oxidase-like N-terminal" evidence="3">
    <location>
        <begin position="82"/>
        <end position="154"/>
    </location>
</feature>
<accession>A0A396SB26</accession>